<proteinExistence type="predicted"/>
<dbReference type="InterPro" id="IPR038474">
    <property type="entry name" value="Polyketide_synth_cyclase_sf"/>
</dbReference>
<dbReference type="InterPro" id="IPR006765">
    <property type="entry name" value="Polyketide_synth_cyclase"/>
</dbReference>
<protein>
    <submittedName>
        <fullName evidence="1">Cyclase</fullName>
    </submittedName>
</protein>
<evidence type="ECO:0000313" key="1">
    <source>
        <dbReference type="EMBL" id="SDR31346.1"/>
    </source>
</evidence>
<dbReference type="AlphaFoldDB" id="A0A1H1I1Y4"/>
<name>A0A1H1I1Y4_9ACTN</name>
<reference evidence="1 2" key="1">
    <citation type="submission" date="2016-10" db="EMBL/GenBank/DDBJ databases">
        <authorList>
            <person name="de Groot N.N."/>
        </authorList>
    </citation>
    <scope>NUCLEOTIDE SEQUENCE [LARGE SCALE GENOMIC DNA]</scope>
    <source>
        <strain evidence="1 2">DSM 43794</strain>
    </source>
</reference>
<gene>
    <name evidence="1" type="ORF">SAMN04489764_5052</name>
</gene>
<sequence length="112" mass="12495">MPDRILIVARLAPGSSGEVARLFADSDSGELPHALGVTRRDLFTYRDLYFHHVEFAGDADKALSAARERDDFRRLSEQLSAYVTPYDPATWRSPADAVAQRFYHWTPAGGAL</sequence>
<dbReference type="EMBL" id="FNKK01000002">
    <property type="protein sequence ID" value="SDR31346.1"/>
    <property type="molecule type" value="Genomic_DNA"/>
</dbReference>
<dbReference type="Pfam" id="PF04673">
    <property type="entry name" value="Cyclase_polyket"/>
    <property type="match status" value="1"/>
</dbReference>
<dbReference type="SUPFAM" id="SSF54909">
    <property type="entry name" value="Dimeric alpha+beta barrel"/>
    <property type="match status" value="1"/>
</dbReference>
<dbReference type="STRING" id="35622.SAMN04489764_5052"/>
<accession>A0A1H1I1Y4</accession>
<dbReference type="Proteomes" id="UP000217103">
    <property type="component" value="Unassembled WGS sequence"/>
</dbReference>
<keyword evidence="2" id="KW-1185">Reference proteome</keyword>
<organism evidence="1 2">
    <name type="scientific">Thermostaphylospora chromogena</name>
    <dbReference type="NCBI Taxonomy" id="35622"/>
    <lineage>
        <taxon>Bacteria</taxon>
        <taxon>Bacillati</taxon>
        <taxon>Actinomycetota</taxon>
        <taxon>Actinomycetes</taxon>
        <taxon>Streptosporangiales</taxon>
        <taxon>Thermomonosporaceae</taxon>
        <taxon>Thermostaphylospora</taxon>
    </lineage>
</organism>
<dbReference type="RefSeq" id="WP_093262530.1">
    <property type="nucleotide sequence ID" value="NZ_FNKK01000002.1"/>
</dbReference>
<dbReference type="GO" id="GO:0030639">
    <property type="term" value="P:polyketide biosynthetic process"/>
    <property type="evidence" value="ECO:0007669"/>
    <property type="project" value="InterPro"/>
</dbReference>
<dbReference type="InterPro" id="IPR011008">
    <property type="entry name" value="Dimeric_a/b-barrel"/>
</dbReference>
<evidence type="ECO:0000313" key="2">
    <source>
        <dbReference type="Proteomes" id="UP000217103"/>
    </source>
</evidence>
<dbReference type="Gene3D" id="3.30.70.1090">
    <property type="entry name" value="Dimeric alpha+beta barrel"/>
    <property type="match status" value="1"/>
</dbReference>
<dbReference type="OrthoDB" id="4147507at2"/>